<proteinExistence type="predicted"/>
<dbReference type="InterPro" id="IPR011646">
    <property type="entry name" value="KAP_P-loop"/>
</dbReference>
<protein>
    <recommendedName>
        <fullName evidence="1">KAP NTPase domain-containing protein</fullName>
    </recommendedName>
</protein>
<dbReference type="SUPFAM" id="SSF52540">
    <property type="entry name" value="P-loop containing nucleoside triphosphate hydrolases"/>
    <property type="match status" value="1"/>
</dbReference>
<dbReference type="AlphaFoldDB" id="Q0VM42"/>
<feature type="domain" description="KAP NTPase" evidence="1">
    <location>
        <begin position="68"/>
        <end position="332"/>
    </location>
</feature>
<organism evidence="2 3">
    <name type="scientific">Alcanivorax borkumensis (strain ATCC 700651 / DSM 11573 / NCIMB 13689 / SK2)</name>
    <dbReference type="NCBI Taxonomy" id="393595"/>
    <lineage>
        <taxon>Bacteria</taxon>
        <taxon>Pseudomonadati</taxon>
        <taxon>Pseudomonadota</taxon>
        <taxon>Gammaproteobacteria</taxon>
        <taxon>Oceanospirillales</taxon>
        <taxon>Alcanivoracaceae</taxon>
        <taxon>Alcanivorax</taxon>
    </lineage>
</organism>
<sequence length="502" mass="56518">MVLLLLTSGGRRIKFALVPRCNLPAAPGVSSQREDRVILKSRDIEIIEDDPYRNDALSRKESGEALTEFVLSANDSVVVCIDAPWGQGKTTFLRMWEQHLKNNEIPTIYFNAWESDFSDDALVCLIGEISASITELSKTGDESKAREYLGKTKDIGVALLKRSVPVAAKLATAGALDLDKVTEQALAGLAESIAKEQLEKYENSKKSIKSFREAISQLANSITDPDNPKPLVFIIDELDRCRPNFAIEILEKAKHFFSVENIVFVLGADKSQLGSSIKAIYGEGLNVDGYLRRFMDFDYVLPPPDKGLFVKALFKKYSFNEYFSKKNARGVQYEGEQSLAMFSELFELYGLTLREQEHCCSLLSLSIRTTPENYKLFPLFLCFLIVLKVKSPDLYKELIADEITVFELLERFKTKPGATDLLLNNYGTALEAYIVTCKSHSHSYDEISNKYQRVIDSGSSSEEEKRRAHRILEIIRDIDWNGGIGSLGYLLKKIEIASRFEA</sequence>
<evidence type="ECO:0000259" key="1">
    <source>
        <dbReference type="Pfam" id="PF07693"/>
    </source>
</evidence>
<dbReference type="KEGG" id="abo:ABO_2308"/>
<gene>
    <name evidence="2" type="ordered locus">ABO_2308</name>
</gene>
<reference evidence="2 3" key="1">
    <citation type="journal article" date="2006" name="Nat. Biotechnol.">
        <title>Genome sequence of the ubiquitous hydrocarbon-degrading marine bacterium Alcanivorax borkumensis.</title>
        <authorList>
            <person name="Schneiker S."/>
            <person name="Martins dos Santos V.A.P."/>
            <person name="Bartels D."/>
            <person name="Bekel T."/>
            <person name="Brecht M."/>
            <person name="Buhrmester J."/>
            <person name="Chernikova T.N."/>
            <person name="Denaro R."/>
            <person name="Ferrer M."/>
            <person name="Gertler C."/>
            <person name="Goesmann A."/>
            <person name="Golyshina O.V."/>
            <person name="Kaminski F."/>
            <person name="Khachane A.N."/>
            <person name="Lang S."/>
            <person name="Linke B."/>
            <person name="McHardy A.C."/>
            <person name="Meyer F."/>
            <person name="Nechitaylo T."/>
            <person name="Puehler A."/>
            <person name="Regenhardt D."/>
            <person name="Rupp O."/>
            <person name="Sabirova J.S."/>
            <person name="Selbitschka W."/>
            <person name="Yakimov M.M."/>
            <person name="Timmis K.N."/>
            <person name="Vorhoelter F.-J."/>
            <person name="Weidner S."/>
            <person name="Kaiser O."/>
            <person name="Golyshin P.N."/>
        </authorList>
    </citation>
    <scope>NUCLEOTIDE SEQUENCE [LARGE SCALE GENOMIC DNA]</scope>
    <source>
        <strain evidence="3">ATCC 700651 / DSM 11573 / NCIMB 13689 / SK2</strain>
    </source>
</reference>
<evidence type="ECO:0000313" key="2">
    <source>
        <dbReference type="EMBL" id="CAL17756.1"/>
    </source>
</evidence>
<dbReference type="HOGENOM" id="CLU_039725_3_1_6"/>
<evidence type="ECO:0000313" key="3">
    <source>
        <dbReference type="Proteomes" id="UP000008871"/>
    </source>
</evidence>
<dbReference type="eggNOG" id="COG4928">
    <property type="taxonomic scope" value="Bacteria"/>
</dbReference>
<keyword evidence="3" id="KW-1185">Reference proteome</keyword>
<name>Q0VM42_ALCBS</name>
<dbReference type="Gene3D" id="3.40.50.300">
    <property type="entry name" value="P-loop containing nucleotide triphosphate hydrolases"/>
    <property type="match status" value="1"/>
</dbReference>
<dbReference type="STRING" id="393595.ABO_2308"/>
<dbReference type="InterPro" id="IPR027417">
    <property type="entry name" value="P-loop_NTPase"/>
</dbReference>
<accession>Q0VM42</accession>
<dbReference type="Proteomes" id="UP000008871">
    <property type="component" value="Chromosome"/>
</dbReference>
<dbReference type="EMBL" id="AM286690">
    <property type="protein sequence ID" value="CAL17756.1"/>
    <property type="molecule type" value="Genomic_DNA"/>
</dbReference>
<dbReference type="Pfam" id="PF07693">
    <property type="entry name" value="KAP_NTPase"/>
    <property type="match status" value="1"/>
</dbReference>